<keyword evidence="1" id="KW-0812">Transmembrane</keyword>
<dbReference type="Proteomes" id="UP000241074">
    <property type="component" value="Chromosome"/>
</dbReference>
<keyword evidence="1" id="KW-0472">Membrane</keyword>
<protein>
    <submittedName>
        <fullName evidence="3">Alpha/beta hydrolase</fullName>
    </submittedName>
</protein>
<dbReference type="SUPFAM" id="SSF53474">
    <property type="entry name" value="alpha/beta-Hydrolases"/>
    <property type="match status" value="1"/>
</dbReference>
<evidence type="ECO:0000313" key="3">
    <source>
        <dbReference type="EMBL" id="AVP99183.1"/>
    </source>
</evidence>
<dbReference type="PRINTS" id="PR00111">
    <property type="entry name" value="ABHYDROLASE"/>
</dbReference>
<name>A0A2P1PWG8_9GAMM</name>
<dbReference type="GO" id="GO:0016020">
    <property type="term" value="C:membrane"/>
    <property type="evidence" value="ECO:0007669"/>
    <property type="project" value="TreeGrafter"/>
</dbReference>
<dbReference type="GO" id="GO:0046464">
    <property type="term" value="P:acylglycerol catabolic process"/>
    <property type="evidence" value="ECO:0007669"/>
    <property type="project" value="TreeGrafter"/>
</dbReference>
<evidence type="ECO:0000313" key="4">
    <source>
        <dbReference type="Proteomes" id="UP000241074"/>
    </source>
</evidence>
<dbReference type="PANTHER" id="PTHR43798:SF5">
    <property type="entry name" value="MONOACYLGLYCEROL LIPASE ABHD6"/>
    <property type="match status" value="1"/>
</dbReference>
<evidence type="ECO:0000259" key="2">
    <source>
        <dbReference type="Pfam" id="PF00561"/>
    </source>
</evidence>
<organism evidence="3 4">
    <name type="scientific">Ahniella affigens</name>
    <dbReference type="NCBI Taxonomy" id="2021234"/>
    <lineage>
        <taxon>Bacteria</taxon>
        <taxon>Pseudomonadati</taxon>
        <taxon>Pseudomonadota</taxon>
        <taxon>Gammaproteobacteria</taxon>
        <taxon>Lysobacterales</taxon>
        <taxon>Rhodanobacteraceae</taxon>
        <taxon>Ahniella</taxon>
    </lineage>
</organism>
<gene>
    <name evidence="3" type="ORF">C7S18_19315</name>
</gene>
<dbReference type="Gene3D" id="3.40.50.1820">
    <property type="entry name" value="alpha/beta hydrolase"/>
    <property type="match status" value="1"/>
</dbReference>
<keyword evidence="3" id="KW-0378">Hydrolase</keyword>
<keyword evidence="4" id="KW-1185">Reference proteome</keyword>
<reference evidence="3 4" key="1">
    <citation type="submission" date="2018-03" db="EMBL/GenBank/DDBJ databases">
        <title>Ahniella affigens gen. nov., sp. nov., a gammaproteobacterium isolated from sandy soil near a stream.</title>
        <authorList>
            <person name="Ko Y."/>
            <person name="Kim J.-H."/>
        </authorList>
    </citation>
    <scope>NUCLEOTIDE SEQUENCE [LARGE SCALE GENOMIC DNA]</scope>
    <source>
        <strain evidence="3 4">D13</strain>
    </source>
</reference>
<dbReference type="Pfam" id="PF00561">
    <property type="entry name" value="Abhydrolase_1"/>
    <property type="match status" value="1"/>
</dbReference>
<dbReference type="OrthoDB" id="2086224at2"/>
<dbReference type="KEGG" id="xba:C7S18_19315"/>
<sequence length="323" mass="35671">MNTPSDRAMNPRKPWWRWPALLLGLGLLGLISIYWFRPGWLLDADFARQRWQAGLSRAELDVGVQHWVYVEGGQGDPVLLVHGLAGSKENWYPTARLLSPNYHLLIPDLPGFGESPDAADGHYQVDAQVERLHAFVTAKGWTRFHLAGHSMGGHIAGLYAAKYPESVRSLSLVNAAGVPFPRNAFQAELEQGGNPFAATDLQSLDRFLAMAFAKPPFAPARVRAAYAERIAARAPLWRGVLRQLITEDQRYRLQTELPNIKAPTLVLWCDQDALLDVLSTEVFRAEMPTATINVLKGCGHMTPMEAPTDTAAAMRAIFATAAP</sequence>
<dbReference type="EMBL" id="CP027860">
    <property type="protein sequence ID" value="AVP99183.1"/>
    <property type="molecule type" value="Genomic_DNA"/>
</dbReference>
<dbReference type="PANTHER" id="PTHR43798">
    <property type="entry name" value="MONOACYLGLYCEROL LIPASE"/>
    <property type="match status" value="1"/>
</dbReference>
<dbReference type="InterPro" id="IPR050266">
    <property type="entry name" value="AB_hydrolase_sf"/>
</dbReference>
<evidence type="ECO:0000256" key="1">
    <source>
        <dbReference type="SAM" id="Phobius"/>
    </source>
</evidence>
<accession>A0A2P1PWG8</accession>
<proteinExistence type="predicted"/>
<feature type="transmembrane region" description="Helical" evidence="1">
    <location>
        <begin position="15"/>
        <end position="36"/>
    </location>
</feature>
<dbReference type="InterPro" id="IPR029058">
    <property type="entry name" value="AB_hydrolase_fold"/>
</dbReference>
<dbReference type="AlphaFoldDB" id="A0A2P1PWG8"/>
<keyword evidence="1" id="KW-1133">Transmembrane helix</keyword>
<dbReference type="InterPro" id="IPR000073">
    <property type="entry name" value="AB_hydrolase_1"/>
</dbReference>
<dbReference type="GO" id="GO:0047372">
    <property type="term" value="F:monoacylglycerol lipase activity"/>
    <property type="evidence" value="ECO:0007669"/>
    <property type="project" value="TreeGrafter"/>
</dbReference>
<feature type="domain" description="AB hydrolase-1" evidence="2">
    <location>
        <begin position="77"/>
        <end position="307"/>
    </location>
</feature>
<reference evidence="3 4" key="2">
    <citation type="submission" date="2018-03" db="EMBL/GenBank/DDBJ databases">
        <authorList>
            <person name="Keele B.F."/>
        </authorList>
    </citation>
    <scope>NUCLEOTIDE SEQUENCE [LARGE SCALE GENOMIC DNA]</scope>
    <source>
        <strain evidence="3 4">D13</strain>
    </source>
</reference>